<feature type="compositionally biased region" description="Pro residues" evidence="1">
    <location>
        <begin position="893"/>
        <end position="904"/>
    </location>
</feature>
<dbReference type="GO" id="GO:0051082">
    <property type="term" value="F:unfolded protein binding"/>
    <property type="evidence" value="ECO:0007669"/>
    <property type="project" value="TreeGrafter"/>
</dbReference>
<dbReference type="SUPFAM" id="SSF46565">
    <property type="entry name" value="Chaperone J-domain"/>
    <property type="match status" value="1"/>
</dbReference>
<feature type="compositionally biased region" description="Gly residues" evidence="1">
    <location>
        <begin position="142"/>
        <end position="155"/>
    </location>
</feature>
<evidence type="ECO:0000256" key="1">
    <source>
        <dbReference type="SAM" id="MobiDB-lite"/>
    </source>
</evidence>
<dbReference type="Proteomes" id="UP001178507">
    <property type="component" value="Unassembled WGS sequence"/>
</dbReference>
<dbReference type="PROSITE" id="PS50076">
    <property type="entry name" value="DNAJ_2"/>
    <property type="match status" value="1"/>
</dbReference>
<dbReference type="CDD" id="cd06257">
    <property type="entry name" value="DnaJ"/>
    <property type="match status" value="1"/>
</dbReference>
<dbReference type="InterPro" id="IPR036869">
    <property type="entry name" value="J_dom_sf"/>
</dbReference>
<organism evidence="3 4">
    <name type="scientific">Effrenium voratum</name>
    <dbReference type="NCBI Taxonomy" id="2562239"/>
    <lineage>
        <taxon>Eukaryota</taxon>
        <taxon>Sar</taxon>
        <taxon>Alveolata</taxon>
        <taxon>Dinophyceae</taxon>
        <taxon>Suessiales</taxon>
        <taxon>Symbiodiniaceae</taxon>
        <taxon>Effrenium</taxon>
    </lineage>
</organism>
<gene>
    <name evidence="3" type="ORF">EVOR1521_LOCUS26585</name>
</gene>
<evidence type="ECO:0000313" key="3">
    <source>
        <dbReference type="EMBL" id="CAJ1404051.1"/>
    </source>
</evidence>
<keyword evidence="4" id="KW-1185">Reference proteome</keyword>
<proteinExistence type="predicted"/>
<dbReference type="PANTHER" id="PTHR43948:SF10">
    <property type="entry name" value="MRJ, ISOFORM E"/>
    <property type="match status" value="1"/>
</dbReference>
<dbReference type="Gene3D" id="1.10.287.110">
    <property type="entry name" value="DnaJ domain"/>
    <property type="match status" value="1"/>
</dbReference>
<evidence type="ECO:0000313" key="4">
    <source>
        <dbReference type="Proteomes" id="UP001178507"/>
    </source>
</evidence>
<dbReference type="InterPro" id="IPR001623">
    <property type="entry name" value="DnaJ_domain"/>
</dbReference>
<reference evidence="3" key="1">
    <citation type="submission" date="2023-08" db="EMBL/GenBank/DDBJ databases">
        <authorList>
            <person name="Chen Y."/>
            <person name="Shah S."/>
            <person name="Dougan E. K."/>
            <person name="Thang M."/>
            <person name="Chan C."/>
        </authorList>
    </citation>
    <scope>NUCLEOTIDE SEQUENCE</scope>
</reference>
<protein>
    <recommendedName>
        <fullName evidence="2">J domain-containing protein</fullName>
    </recommendedName>
</protein>
<dbReference type="GO" id="GO:0044183">
    <property type="term" value="F:protein folding chaperone"/>
    <property type="evidence" value="ECO:0007669"/>
    <property type="project" value="TreeGrafter"/>
</dbReference>
<dbReference type="AlphaFoldDB" id="A0AA36JE72"/>
<dbReference type="SMART" id="SM00271">
    <property type="entry name" value="DnaJ"/>
    <property type="match status" value="1"/>
</dbReference>
<sequence length="1016" mass="113675">MADEVMVVEVRNLAGRQVGVATLPWEAPVRALRDQIKSWQRRIAEARSHRARAPSMEPAMELRQLLAEAKPAWTAADLNAVERKLGKLGIHGTGDLAHSMDRLNDLLQAAGYLKFSTDTLDALRAKLPQNRRRGPAPTGPTGPKGGGKGRIGFGGPSPHSVFLHHPQSGTTSAPDEWRGWTVVGSPSPAPVQARPCVMEAYLAELLEQDEEEEDDEEEDPEDTCLSEEDMTKLCMAKKVPLLQLEKGRAMTVIRTLDRLEKCALSALRNEYKRRGFAPGAEMRRDSLLSRVKEVVIWENLKLDDLREVCKGRQLPAEPGMSRASLIQLLADESWLQAGIPVHLLPSIVVAHGVLDSVATLHSKSLTDLVAQCRRLGVPLEKKPEKEELLPRLSRAIVWKQMEDAVLREECQRRGAPMDDLPEQSQEKGIRLMVNNHSKGGRQKMEKLLLQSLWLDIWKAAGITVQSLGSHEAAAKLFQEVEQLHAEDLPAVQERYKSLDLPQEQLHDRKWVMQRVSESLFWEALQMPDLLEECEMRSVQVSERERTGDDAETRKVLVRKLVKDSCLRAWVKLGIPVGRLGDARAAAMVAEEWRALDTVSATDLRIKCELHGVPVDGGLERHDLLQLLKDVAVWEAMPLHELQVEMSKATGPASRCEGDEWSKQCQLVEQLLLRRCADFYEDKGIPARRLGSLKAAAKLAKELADLDGIDISSLKAECRRLGVPAEHLQRQELLDLYREMALWHALPAAELRLECRARNVACPQPQGLVVEQEMKELLVDALLVEKCEAWYERRGIPVRLLGSVLSAQRVAERWEQLESLSEGGLLFKASAFSIHVEKDCKNSEVIDRVKQAMLWSELPFRELQKVCRQHGVNSVCAPSQKKELLHRLTSTLWAPPPPPPPPPPEPKPRNFDNFGSRDWQRFSGNGFSFNGQGGFKGNGYGYKQPNGKATQKTLVPYFKTLGLAPNSDAAAVKKAYRKLALRYHPDKNLEASKEEASQRFREVAEAYAAISQSMGGG</sequence>
<dbReference type="PANTHER" id="PTHR43948">
    <property type="entry name" value="DNAJ HOMOLOG SUBFAMILY B"/>
    <property type="match status" value="1"/>
</dbReference>
<dbReference type="Pfam" id="PF00226">
    <property type="entry name" value="DnaJ"/>
    <property type="match status" value="1"/>
</dbReference>
<name>A0AA36JE72_9DINO</name>
<feature type="region of interest" description="Disordered" evidence="1">
    <location>
        <begin position="889"/>
        <end position="914"/>
    </location>
</feature>
<feature type="domain" description="J" evidence="2">
    <location>
        <begin position="955"/>
        <end position="1014"/>
    </location>
</feature>
<comment type="caution">
    <text evidence="3">The sequence shown here is derived from an EMBL/GenBank/DDBJ whole genome shotgun (WGS) entry which is preliminary data.</text>
</comment>
<dbReference type="EMBL" id="CAUJNA010003521">
    <property type="protein sequence ID" value="CAJ1404051.1"/>
    <property type="molecule type" value="Genomic_DNA"/>
</dbReference>
<dbReference type="GO" id="GO:0051087">
    <property type="term" value="F:protein-folding chaperone binding"/>
    <property type="evidence" value="ECO:0007669"/>
    <property type="project" value="TreeGrafter"/>
</dbReference>
<dbReference type="PRINTS" id="PR00625">
    <property type="entry name" value="JDOMAIN"/>
</dbReference>
<feature type="region of interest" description="Disordered" evidence="1">
    <location>
        <begin position="125"/>
        <end position="159"/>
    </location>
</feature>
<evidence type="ECO:0000259" key="2">
    <source>
        <dbReference type="PROSITE" id="PS50076"/>
    </source>
</evidence>
<accession>A0AA36JE72</accession>
<dbReference type="GO" id="GO:0005737">
    <property type="term" value="C:cytoplasm"/>
    <property type="evidence" value="ECO:0007669"/>
    <property type="project" value="TreeGrafter"/>
</dbReference>